<reference evidence="12 13" key="1">
    <citation type="submission" date="2020-09" db="EMBL/GenBank/DDBJ databases">
        <title>Genome sequencing and assembly of Pontibacter sp.</title>
        <authorList>
            <person name="Chhetri G."/>
        </authorList>
    </citation>
    <scope>NUCLEOTIDE SEQUENCE [LARGE SCALE GENOMIC DNA]</scope>
    <source>
        <strain evidence="12 13">JH31</strain>
    </source>
</reference>
<keyword evidence="10" id="KW-0961">Cell wall biogenesis/degradation</keyword>
<evidence type="ECO:0000256" key="10">
    <source>
        <dbReference type="ARBA" id="ARBA00023316"/>
    </source>
</evidence>
<dbReference type="SUPFAM" id="SSF53955">
    <property type="entry name" value="Lysozyme-like"/>
    <property type="match status" value="1"/>
</dbReference>
<evidence type="ECO:0000256" key="2">
    <source>
        <dbReference type="ARBA" id="ARBA00022519"/>
    </source>
</evidence>
<evidence type="ECO:0000259" key="11">
    <source>
        <dbReference type="Pfam" id="PF00912"/>
    </source>
</evidence>
<keyword evidence="6" id="KW-0133">Cell shape</keyword>
<evidence type="ECO:0000256" key="5">
    <source>
        <dbReference type="ARBA" id="ARBA00022692"/>
    </source>
</evidence>
<evidence type="ECO:0000256" key="7">
    <source>
        <dbReference type="ARBA" id="ARBA00022984"/>
    </source>
</evidence>
<gene>
    <name evidence="12" type="ORF">H9Q13_16490</name>
</gene>
<keyword evidence="8" id="KW-1133">Transmembrane helix</keyword>
<comment type="caution">
    <text evidence="12">The sequence shown here is derived from an EMBL/GenBank/DDBJ whole genome shotgun (WGS) entry which is preliminary data.</text>
</comment>
<keyword evidence="5" id="KW-0812">Transmembrane</keyword>
<dbReference type="RefSeq" id="WP_191184893.1">
    <property type="nucleotide sequence ID" value="NZ_JACXAJ010000010.1"/>
</dbReference>
<evidence type="ECO:0000256" key="3">
    <source>
        <dbReference type="ARBA" id="ARBA00022676"/>
    </source>
</evidence>
<keyword evidence="13" id="KW-1185">Reference proteome</keyword>
<evidence type="ECO:0000256" key="8">
    <source>
        <dbReference type="ARBA" id="ARBA00022989"/>
    </source>
</evidence>
<evidence type="ECO:0000256" key="6">
    <source>
        <dbReference type="ARBA" id="ARBA00022960"/>
    </source>
</evidence>
<keyword evidence="3" id="KW-0328">Glycosyltransferase</keyword>
<feature type="domain" description="Glycosyl transferase family 51" evidence="11">
    <location>
        <begin position="424"/>
        <end position="582"/>
    </location>
</feature>
<keyword evidence="1" id="KW-1003">Cell membrane</keyword>
<dbReference type="InterPro" id="IPR011812">
    <property type="entry name" value="Pep_trsgly"/>
</dbReference>
<protein>
    <submittedName>
        <fullName evidence="12">Transglycosylase domain-containing protein</fullName>
    </submittedName>
</protein>
<dbReference type="PANTHER" id="PTHR30400:SF0">
    <property type="entry name" value="BIOSYNTHETIC PEPTIDOGLYCAN TRANSGLYCOSYLASE"/>
    <property type="match status" value="1"/>
</dbReference>
<keyword evidence="7" id="KW-0573">Peptidoglycan synthesis</keyword>
<dbReference type="InterPro" id="IPR023346">
    <property type="entry name" value="Lysozyme-like_dom_sf"/>
</dbReference>
<dbReference type="Pfam" id="PF00912">
    <property type="entry name" value="Transgly"/>
    <property type="match status" value="1"/>
</dbReference>
<dbReference type="EMBL" id="JACXAJ010000010">
    <property type="protein sequence ID" value="MBD1398774.1"/>
    <property type="molecule type" value="Genomic_DNA"/>
</dbReference>
<accession>A0ABR7XKF3</accession>
<evidence type="ECO:0000256" key="9">
    <source>
        <dbReference type="ARBA" id="ARBA00023136"/>
    </source>
</evidence>
<keyword evidence="4" id="KW-0808">Transferase</keyword>
<keyword evidence="9" id="KW-0472">Membrane</keyword>
<evidence type="ECO:0000256" key="4">
    <source>
        <dbReference type="ARBA" id="ARBA00022679"/>
    </source>
</evidence>
<sequence length="657" mass="74498">MKKRLLIGAGVLLGLFLLLIVSLFVFRSRLLNYTINRVVEKVESRYPVDFTIGEAGFTDLTSVVLSDITMVPHGQDTLFRTDSVHAKVGLGSLFRGRIVLRELKVANGYLTAIKDGGRDNFSFLLKSDETQPVDTTAKSSRNYGELLNRILETAFDNVPDQVDFSNLNVSYTSPNRIIDIRMPYLTIEDGDINSQVSIRTDSLINNMRVKGTIDARDYNIMASLYASDNQGIRLPYVKEKFDGVVAFDTLHLGITDKTFRRDKLTVKGSAMVNNLMLNHEKLADEDIYVKEGAVDYVVSLGQNLFVIDSLTQVRVNKAKANVYASYSNADSKIIDLKVKTEALPANDFFESLPTGLFETLEGIRAEGKLQYKMKFHVNLDSVERVVFDSDLDASKDFRIVQWGKANLEKLKGPFMHTMYEYGKPIRTFMVGPANPFYVPLNQISPYLRNAVLTAEDAGFYKHKGFHEEAFRQAIATNIKKKEFVRGGSTISMQLVKNVFLTRKKTVSRKVEEAVIVWLIENLQIVSKSRMFEIYLNIIEWGPDVYGAKDASRFYFGKQPSELNLAESIFLTSIIPSPKRFRSSFDSYGNLRSWKSGYYRLIGGIMARRGLISQAEYENLYPNVRLYGRARDLIVTAPDANYEDTTEFELETIDLLDF</sequence>
<dbReference type="InterPro" id="IPR001264">
    <property type="entry name" value="Glyco_trans_51"/>
</dbReference>
<evidence type="ECO:0000256" key="1">
    <source>
        <dbReference type="ARBA" id="ARBA00022475"/>
    </source>
</evidence>
<dbReference type="PANTHER" id="PTHR30400">
    <property type="entry name" value="MONOFUNCTIONAL BIOSYNTHETIC PEPTIDOGLYCAN TRANSGLYCOSYLASE"/>
    <property type="match status" value="1"/>
</dbReference>
<dbReference type="InterPro" id="IPR036950">
    <property type="entry name" value="PBP_transglycosylase"/>
</dbReference>
<proteinExistence type="predicted"/>
<dbReference type="Proteomes" id="UP000625551">
    <property type="component" value="Unassembled WGS sequence"/>
</dbReference>
<dbReference type="Gene3D" id="1.10.3810.10">
    <property type="entry name" value="Biosynthetic peptidoglycan transglycosylase-like"/>
    <property type="match status" value="1"/>
</dbReference>
<evidence type="ECO:0000313" key="12">
    <source>
        <dbReference type="EMBL" id="MBD1398774.1"/>
    </source>
</evidence>
<evidence type="ECO:0000313" key="13">
    <source>
        <dbReference type="Proteomes" id="UP000625551"/>
    </source>
</evidence>
<organism evidence="12 13">
    <name type="scientific">Pontibacter aquaedesilientis</name>
    <dbReference type="NCBI Taxonomy" id="2766980"/>
    <lineage>
        <taxon>Bacteria</taxon>
        <taxon>Pseudomonadati</taxon>
        <taxon>Bacteroidota</taxon>
        <taxon>Cytophagia</taxon>
        <taxon>Cytophagales</taxon>
        <taxon>Hymenobacteraceae</taxon>
        <taxon>Pontibacter</taxon>
    </lineage>
</organism>
<keyword evidence="2" id="KW-0997">Cell inner membrane</keyword>
<name>A0ABR7XKF3_9BACT</name>